<dbReference type="EMBL" id="CP000975">
    <property type="protein sequence ID" value="ACD82474.1"/>
    <property type="molecule type" value="Genomic_DNA"/>
</dbReference>
<dbReference type="AlphaFoldDB" id="B3DYV2"/>
<gene>
    <name evidence="1" type="ordered locus">Minf_0416</name>
</gene>
<evidence type="ECO:0000313" key="1">
    <source>
        <dbReference type="EMBL" id="ACD82474.1"/>
    </source>
</evidence>
<sequence length="37" mass="4156">MLAIILFKAKGETLVLLSCRSRDFYSLDGANEYCNSL</sequence>
<accession>B3DYV2</accession>
<protein>
    <submittedName>
        <fullName evidence="1">Uncharacterized protein</fullName>
    </submittedName>
</protein>
<evidence type="ECO:0000313" key="2">
    <source>
        <dbReference type="Proteomes" id="UP000009149"/>
    </source>
</evidence>
<dbReference type="STRING" id="481448.Minf_0416"/>
<organism evidence="1 2">
    <name type="scientific">Methylacidiphilum infernorum (isolate V4)</name>
    <name type="common">Methylokorus infernorum (strain V4)</name>
    <dbReference type="NCBI Taxonomy" id="481448"/>
    <lineage>
        <taxon>Bacteria</taxon>
        <taxon>Pseudomonadati</taxon>
        <taxon>Verrucomicrobiota</taxon>
        <taxon>Methylacidiphilae</taxon>
        <taxon>Methylacidiphilales</taxon>
        <taxon>Methylacidiphilaceae</taxon>
        <taxon>Methylacidiphilum (ex Ratnadevi et al. 2023)</taxon>
    </lineage>
</organism>
<proteinExistence type="predicted"/>
<dbReference type="KEGG" id="min:Minf_0416"/>
<name>B3DYV2_METI4</name>
<reference evidence="1 2" key="1">
    <citation type="journal article" date="2008" name="Biol. Direct">
        <title>Complete genome sequence of the extremely acidophilic methanotroph isolate V4, Methylacidiphilum infernorum, a representative of the bacterial phylum Verrucomicrobia.</title>
        <authorList>
            <person name="Hou S."/>
            <person name="Makarova K.S."/>
            <person name="Saw J.H."/>
            <person name="Senin P."/>
            <person name="Ly B.V."/>
            <person name="Zhou Z."/>
            <person name="Ren Y."/>
            <person name="Wang J."/>
            <person name="Galperin M.Y."/>
            <person name="Omelchenko M.V."/>
            <person name="Wolf Y.I."/>
            <person name="Yutin N."/>
            <person name="Koonin E.V."/>
            <person name="Stott M.B."/>
            <person name="Mountain B.W."/>
            <person name="Crowe M.A."/>
            <person name="Smirnova A.V."/>
            <person name="Dunfield P.F."/>
            <person name="Feng L."/>
            <person name="Wang L."/>
            <person name="Alam M."/>
        </authorList>
    </citation>
    <scope>NUCLEOTIDE SEQUENCE [LARGE SCALE GENOMIC DNA]</scope>
    <source>
        <strain evidence="2">Isolate V4</strain>
    </source>
</reference>
<dbReference type="Proteomes" id="UP000009149">
    <property type="component" value="Chromosome"/>
</dbReference>
<dbReference type="HOGENOM" id="CLU_3345797_0_0_0"/>